<proteinExistence type="predicted"/>
<keyword evidence="3" id="KW-1185">Reference proteome</keyword>
<feature type="region of interest" description="Disordered" evidence="1">
    <location>
        <begin position="127"/>
        <end position="155"/>
    </location>
</feature>
<evidence type="ECO:0000313" key="2">
    <source>
        <dbReference type="EMBL" id="KAK9088651.1"/>
    </source>
</evidence>
<feature type="compositionally biased region" description="Basic and acidic residues" evidence="1">
    <location>
        <begin position="128"/>
        <end position="137"/>
    </location>
</feature>
<organism evidence="2 3">
    <name type="scientific">Stephania cephalantha</name>
    <dbReference type="NCBI Taxonomy" id="152367"/>
    <lineage>
        <taxon>Eukaryota</taxon>
        <taxon>Viridiplantae</taxon>
        <taxon>Streptophyta</taxon>
        <taxon>Embryophyta</taxon>
        <taxon>Tracheophyta</taxon>
        <taxon>Spermatophyta</taxon>
        <taxon>Magnoliopsida</taxon>
        <taxon>Ranunculales</taxon>
        <taxon>Menispermaceae</taxon>
        <taxon>Menispermoideae</taxon>
        <taxon>Cissampelideae</taxon>
        <taxon>Stephania</taxon>
    </lineage>
</organism>
<dbReference type="Proteomes" id="UP001419268">
    <property type="component" value="Unassembled WGS sequence"/>
</dbReference>
<evidence type="ECO:0000256" key="1">
    <source>
        <dbReference type="SAM" id="MobiDB-lite"/>
    </source>
</evidence>
<name>A0AAP0HLD8_9MAGN</name>
<dbReference type="AlphaFoldDB" id="A0AAP0HLD8"/>
<dbReference type="EMBL" id="JBBNAG010000012">
    <property type="protein sequence ID" value="KAK9088651.1"/>
    <property type="molecule type" value="Genomic_DNA"/>
</dbReference>
<sequence length="212" mass="21826">MMARRHGPRTTARLAARTRRGRRDAACEPKATRRRGAKVGNAASAKTSSGSAASVTGSARAAARRGVGCDERRTSERVAVAARLLAGSCTTLRGGDEEAAGAIAHAAARSGAAAAAAAAAMAAAAASGDRERHDATARQRGQQRRQRCSTQRRVNNAMALSGRSERESTNVDDAIEFGVVSGPAGTCRRAGPYQVKGSGALTERILGVCRTV</sequence>
<feature type="compositionally biased region" description="Low complexity" evidence="1">
    <location>
        <begin position="42"/>
        <end position="66"/>
    </location>
</feature>
<feature type="region of interest" description="Disordered" evidence="1">
    <location>
        <begin position="1"/>
        <end position="72"/>
    </location>
</feature>
<comment type="caution">
    <text evidence="2">The sequence shown here is derived from an EMBL/GenBank/DDBJ whole genome shotgun (WGS) entry which is preliminary data.</text>
</comment>
<evidence type="ECO:0000313" key="3">
    <source>
        <dbReference type="Proteomes" id="UP001419268"/>
    </source>
</evidence>
<protein>
    <submittedName>
        <fullName evidence="2">Uncharacterized protein</fullName>
    </submittedName>
</protein>
<gene>
    <name evidence="2" type="ORF">Scep_027733</name>
</gene>
<accession>A0AAP0HLD8</accession>
<reference evidence="2 3" key="1">
    <citation type="submission" date="2024-01" db="EMBL/GenBank/DDBJ databases">
        <title>Genome assemblies of Stephania.</title>
        <authorList>
            <person name="Yang L."/>
        </authorList>
    </citation>
    <scope>NUCLEOTIDE SEQUENCE [LARGE SCALE GENOMIC DNA]</scope>
    <source>
        <strain evidence="2">JXDWG</strain>
        <tissue evidence="2">Leaf</tissue>
    </source>
</reference>